<keyword evidence="2" id="KW-1185">Reference proteome</keyword>
<accession>A0ABS4AB00</accession>
<dbReference type="InterPro" id="IPR050275">
    <property type="entry name" value="PGM_Phosphatase"/>
</dbReference>
<reference evidence="1 2" key="1">
    <citation type="submission" date="2021-03" db="EMBL/GenBank/DDBJ databases">
        <authorList>
            <person name="So Y."/>
        </authorList>
    </citation>
    <scope>NUCLEOTIDE SEQUENCE [LARGE SCALE GENOMIC DNA]</scope>
    <source>
        <strain evidence="1 2">SSH11</strain>
    </source>
</reference>
<dbReference type="InterPro" id="IPR013078">
    <property type="entry name" value="His_Pase_superF_clade-1"/>
</dbReference>
<evidence type="ECO:0000313" key="1">
    <source>
        <dbReference type="EMBL" id="MBP0444187.1"/>
    </source>
</evidence>
<sequence>MATTFFLLRHAAHDRVGSTLCGRMAGVSLGPAGRAQAEALARRLARESLSALYTSPLERARETAAPIAARMGLAPQISPAIQEIDYGDWTGRDFAALDGDAEWAHWNAARGTARVPGGECMAEAQSRAVAEIERLGAAHPGERIAVVSHADVIKAVLARYLGLDLDNLLRFDIAPASVSALALWEGDGKVLCMNETVAA</sequence>
<comment type="caution">
    <text evidence="1">The sequence shown here is derived from an EMBL/GenBank/DDBJ whole genome shotgun (WGS) entry which is preliminary data.</text>
</comment>
<dbReference type="PANTHER" id="PTHR48100:SF62">
    <property type="entry name" value="GLUCOSYL-3-PHOSPHOGLYCERATE PHOSPHATASE"/>
    <property type="match status" value="1"/>
</dbReference>
<dbReference type="InterPro" id="IPR029033">
    <property type="entry name" value="His_PPase_superfam"/>
</dbReference>
<gene>
    <name evidence="1" type="ORF">J8J14_05295</name>
</gene>
<dbReference type="SUPFAM" id="SSF53254">
    <property type="entry name" value="Phosphoglycerate mutase-like"/>
    <property type="match status" value="1"/>
</dbReference>
<dbReference type="EMBL" id="JAGIZB010000004">
    <property type="protein sequence ID" value="MBP0444187.1"/>
    <property type="molecule type" value="Genomic_DNA"/>
</dbReference>
<name>A0ABS4AB00_9PROT</name>
<proteinExistence type="predicted"/>
<dbReference type="SMART" id="SM00855">
    <property type="entry name" value="PGAM"/>
    <property type="match status" value="1"/>
</dbReference>
<dbReference type="PANTHER" id="PTHR48100">
    <property type="entry name" value="BROAD-SPECIFICITY PHOSPHATASE YOR283W-RELATED"/>
    <property type="match status" value="1"/>
</dbReference>
<dbReference type="Proteomes" id="UP000681594">
    <property type="component" value="Unassembled WGS sequence"/>
</dbReference>
<dbReference type="CDD" id="cd07067">
    <property type="entry name" value="HP_PGM_like"/>
    <property type="match status" value="1"/>
</dbReference>
<organism evidence="1 2">
    <name type="scientific">Pararoseomonas baculiformis</name>
    <dbReference type="NCBI Taxonomy" id="2820812"/>
    <lineage>
        <taxon>Bacteria</taxon>
        <taxon>Pseudomonadati</taxon>
        <taxon>Pseudomonadota</taxon>
        <taxon>Alphaproteobacteria</taxon>
        <taxon>Acetobacterales</taxon>
        <taxon>Acetobacteraceae</taxon>
        <taxon>Pararoseomonas</taxon>
    </lineage>
</organism>
<dbReference type="Pfam" id="PF00300">
    <property type="entry name" value="His_Phos_1"/>
    <property type="match status" value="1"/>
</dbReference>
<dbReference type="Gene3D" id="3.40.50.1240">
    <property type="entry name" value="Phosphoglycerate mutase-like"/>
    <property type="match status" value="1"/>
</dbReference>
<dbReference type="RefSeq" id="WP_209378422.1">
    <property type="nucleotide sequence ID" value="NZ_JAGIZB010000004.1"/>
</dbReference>
<protein>
    <submittedName>
        <fullName evidence="1">Histidine phosphatase family protein</fullName>
    </submittedName>
</protein>
<evidence type="ECO:0000313" key="2">
    <source>
        <dbReference type="Proteomes" id="UP000681594"/>
    </source>
</evidence>